<feature type="compositionally biased region" description="Basic residues" evidence="1">
    <location>
        <begin position="515"/>
        <end position="525"/>
    </location>
</feature>
<accession>S8ESE3</accession>
<dbReference type="AlphaFoldDB" id="S8ESE3"/>
<gene>
    <name evidence="2" type="ORF">FOMPIDRAFT_1137775</name>
</gene>
<keyword evidence="3" id="KW-1185">Reference proteome</keyword>
<dbReference type="STRING" id="743788.S8ESE3"/>
<feature type="compositionally biased region" description="Low complexity" evidence="1">
    <location>
        <begin position="252"/>
        <end position="264"/>
    </location>
</feature>
<feature type="compositionally biased region" description="Basic and acidic residues" evidence="1">
    <location>
        <begin position="428"/>
        <end position="438"/>
    </location>
</feature>
<proteinExistence type="predicted"/>
<protein>
    <submittedName>
        <fullName evidence="2">Uncharacterized protein</fullName>
    </submittedName>
</protein>
<sequence>MVTLSIATAKGAPCPSRYFPYSGYLGLTPVRVEGIVRTKLDEDRKPLPSKSISISARCYEARLSRSRGTIHTTLLVDYTTVLWSKPSSVDWADVGDIELPFKLTLPKNATGLSTANFQVYRTFWRVEATIDHIPITGVGHRLLRYFDLPLIRYDVSSYPLSNPPVSPASPYLRTNKPRAPIVRYNVSTPDHPVGPSDIIFASVTVQPLDPAVSVRSATVAVERRIDLLRSPATSSPPPTPTIDPYQHADDVPTPSSSTSNLSPAPHDHEGSAHGLASSSQLTLESMSGRPLLSPPSPPSLTPSSSNSTPEIGDASARTITSTILSQEYTDFARDPLGTFQKTTTLQWPASRPHSRWALGETMHTSRASVRFFLRASIRVVGPAGSDVLELEPREIAIAATSEAERRLAMAKYAEAGGGRSKSKSPWRSRHDPDEERVQAELAVQGHSKTYPGAVPDVRDRERHRGHKEKNASRGTKRPHTSAGPRDKSNFDTFDVRDAPSATHIETTASAEHRAGRSHGHERKSSRGYAVLKPETGLGESVLVLPEKEPRTARTKERNTQPQPEHIRAWEEELVRIEAKSRRNSSMLNFWGFGRKKEIVQRG</sequence>
<dbReference type="InParanoid" id="S8ESE3"/>
<organism evidence="2 3">
    <name type="scientific">Fomitopsis schrenkii</name>
    <name type="common">Brown rot fungus</name>
    <dbReference type="NCBI Taxonomy" id="2126942"/>
    <lineage>
        <taxon>Eukaryota</taxon>
        <taxon>Fungi</taxon>
        <taxon>Dikarya</taxon>
        <taxon>Basidiomycota</taxon>
        <taxon>Agaricomycotina</taxon>
        <taxon>Agaricomycetes</taxon>
        <taxon>Polyporales</taxon>
        <taxon>Fomitopsis</taxon>
    </lineage>
</organism>
<dbReference type="Proteomes" id="UP000015241">
    <property type="component" value="Unassembled WGS sequence"/>
</dbReference>
<name>S8ESE3_FOMSC</name>
<dbReference type="OrthoDB" id="3230530at2759"/>
<dbReference type="eggNOG" id="ENOG502SATQ">
    <property type="taxonomic scope" value="Eukaryota"/>
</dbReference>
<evidence type="ECO:0000256" key="1">
    <source>
        <dbReference type="SAM" id="MobiDB-lite"/>
    </source>
</evidence>
<evidence type="ECO:0000313" key="3">
    <source>
        <dbReference type="Proteomes" id="UP000015241"/>
    </source>
</evidence>
<feature type="compositionally biased region" description="Polar residues" evidence="1">
    <location>
        <begin position="276"/>
        <end position="285"/>
    </location>
</feature>
<dbReference type="EMBL" id="KE504122">
    <property type="protein sequence ID" value="EPT05844.1"/>
    <property type="molecule type" value="Genomic_DNA"/>
</dbReference>
<reference evidence="2 3" key="1">
    <citation type="journal article" date="2012" name="Science">
        <title>The Paleozoic origin of enzymatic lignin decomposition reconstructed from 31 fungal genomes.</title>
        <authorList>
            <person name="Floudas D."/>
            <person name="Binder M."/>
            <person name="Riley R."/>
            <person name="Barry K."/>
            <person name="Blanchette R.A."/>
            <person name="Henrissat B."/>
            <person name="Martinez A.T."/>
            <person name="Otillar R."/>
            <person name="Spatafora J.W."/>
            <person name="Yadav J.S."/>
            <person name="Aerts A."/>
            <person name="Benoit I."/>
            <person name="Boyd A."/>
            <person name="Carlson A."/>
            <person name="Copeland A."/>
            <person name="Coutinho P.M."/>
            <person name="de Vries R.P."/>
            <person name="Ferreira P."/>
            <person name="Findley K."/>
            <person name="Foster B."/>
            <person name="Gaskell J."/>
            <person name="Glotzer D."/>
            <person name="Gorecki P."/>
            <person name="Heitman J."/>
            <person name="Hesse C."/>
            <person name="Hori C."/>
            <person name="Igarashi K."/>
            <person name="Jurgens J.A."/>
            <person name="Kallen N."/>
            <person name="Kersten P."/>
            <person name="Kohler A."/>
            <person name="Kuees U."/>
            <person name="Kumar T.K.A."/>
            <person name="Kuo A."/>
            <person name="LaButti K."/>
            <person name="Larrondo L.F."/>
            <person name="Lindquist E."/>
            <person name="Ling A."/>
            <person name="Lombard V."/>
            <person name="Lucas S."/>
            <person name="Lundell T."/>
            <person name="Martin R."/>
            <person name="McLaughlin D.J."/>
            <person name="Morgenstern I."/>
            <person name="Morin E."/>
            <person name="Murat C."/>
            <person name="Nagy L.G."/>
            <person name="Nolan M."/>
            <person name="Ohm R.A."/>
            <person name="Patyshakuliyeva A."/>
            <person name="Rokas A."/>
            <person name="Ruiz-Duenas F.J."/>
            <person name="Sabat G."/>
            <person name="Salamov A."/>
            <person name="Samejima M."/>
            <person name="Schmutz J."/>
            <person name="Slot J.C."/>
            <person name="St John F."/>
            <person name="Stenlid J."/>
            <person name="Sun H."/>
            <person name="Sun S."/>
            <person name="Syed K."/>
            <person name="Tsang A."/>
            <person name="Wiebenga A."/>
            <person name="Young D."/>
            <person name="Pisabarro A."/>
            <person name="Eastwood D.C."/>
            <person name="Martin F."/>
            <person name="Cullen D."/>
            <person name="Grigoriev I.V."/>
            <person name="Hibbett D.S."/>
        </authorList>
    </citation>
    <scope>NUCLEOTIDE SEQUENCE</scope>
    <source>
        <strain evidence="3">FP-58527</strain>
    </source>
</reference>
<feature type="compositionally biased region" description="Basic and acidic residues" evidence="1">
    <location>
        <begin position="484"/>
        <end position="497"/>
    </location>
</feature>
<feature type="region of interest" description="Disordered" evidence="1">
    <location>
        <begin position="228"/>
        <end position="313"/>
    </location>
</feature>
<evidence type="ECO:0000313" key="2">
    <source>
        <dbReference type="EMBL" id="EPT05844.1"/>
    </source>
</evidence>
<dbReference type="HOGENOM" id="CLU_014309_0_0_1"/>
<feature type="region of interest" description="Disordered" evidence="1">
    <location>
        <begin position="413"/>
        <end position="533"/>
    </location>
</feature>